<reference evidence="1 2" key="1">
    <citation type="submission" date="2016-10" db="EMBL/GenBank/DDBJ databases">
        <authorList>
            <person name="de Groot N.N."/>
        </authorList>
    </citation>
    <scope>NUCLEOTIDE SEQUENCE [LARGE SCALE GENOMIC DNA]</scope>
    <source>
        <strain evidence="1 2">DSM 16859</strain>
    </source>
</reference>
<dbReference type="EMBL" id="FOGZ01000026">
    <property type="protein sequence ID" value="SER99447.1"/>
    <property type="molecule type" value="Genomic_DNA"/>
</dbReference>
<dbReference type="RefSeq" id="WP_177170208.1">
    <property type="nucleotide sequence ID" value="NZ_FOGZ01000026.1"/>
</dbReference>
<dbReference type="STRING" id="64702.SAMN05443377_12648"/>
<name>A0A1H9TQZ6_9ACTN</name>
<dbReference type="AlphaFoldDB" id="A0A1H9TQZ6"/>
<protein>
    <submittedName>
        <fullName evidence="1">Uncharacterized protein</fullName>
    </submittedName>
</protein>
<gene>
    <name evidence="1" type="ORF">SAMN05443377_12648</name>
</gene>
<evidence type="ECO:0000313" key="1">
    <source>
        <dbReference type="EMBL" id="SER99447.1"/>
    </source>
</evidence>
<dbReference type="Proteomes" id="UP000198815">
    <property type="component" value="Unassembled WGS sequence"/>
</dbReference>
<organism evidence="1 2">
    <name type="scientific">Propionibacterium cyclohexanicum</name>
    <dbReference type="NCBI Taxonomy" id="64702"/>
    <lineage>
        <taxon>Bacteria</taxon>
        <taxon>Bacillati</taxon>
        <taxon>Actinomycetota</taxon>
        <taxon>Actinomycetes</taxon>
        <taxon>Propionibacteriales</taxon>
        <taxon>Propionibacteriaceae</taxon>
        <taxon>Propionibacterium</taxon>
    </lineage>
</organism>
<proteinExistence type="predicted"/>
<keyword evidence="2" id="KW-1185">Reference proteome</keyword>
<evidence type="ECO:0000313" key="2">
    <source>
        <dbReference type="Proteomes" id="UP000198815"/>
    </source>
</evidence>
<accession>A0A1H9TQZ6</accession>
<sequence length="55" mass="5638">MASPQTPDVRAALSRLPLLGKNSSRPLGAGLLASGVLAVTIRKIQSELSHDASAD</sequence>